<evidence type="ECO:0000259" key="6">
    <source>
        <dbReference type="Pfam" id="PF04932"/>
    </source>
</evidence>
<dbReference type="EMBL" id="CP017834">
    <property type="protein sequence ID" value="APJ02978.1"/>
    <property type="molecule type" value="Genomic_DNA"/>
</dbReference>
<dbReference type="Pfam" id="PF04932">
    <property type="entry name" value="Wzy_C"/>
    <property type="match status" value="1"/>
</dbReference>
<feature type="transmembrane region" description="Helical" evidence="5">
    <location>
        <begin position="465"/>
        <end position="486"/>
    </location>
</feature>
<feature type="transmembrane region" description="Helical" evidence="5">
    <location>
        <begin position="60"/>
        <end position="80"/>
    </location>
</feature>
<feature type="transmembrane region" description="Helical" evidence="5">
    <location>
        <begin position="215"/>
        <end position="232"/>
    </location>
</feature>
<dbReference type="AlphaFoldDB" id="A0A1L4CYF2"/>
<name>A0A1L4CYF2_9BACT</name>
<dbReference type="GO" id="GO:0016020">
    <property type="term" value="C:membrane"/>
    <property type="evidence" value="ECO:0007669"/>
    <property type="project" value="UniProtKB-SubCell"/>
</dbReference>
<evidence type="ECO:0000256" key="4">
    <source>
        <dbReference type="ARBA" id="ARBA00023136"/>
    </source>
</evidence>
<dbReference type="RefSeq" id="WP_148696692.1">
    <property type="nucleotide sequence ID" value="NZ_CP017834.1"/>
</dbReference>
<dbReference type="KEGG" id="saqi:AXG55_03230"/>
<evidence type="ECO:0000313" key="8">
    <source>
        <dbReference type="Proteomes" id="UP000184731"/>
    </source>
</evidence>
<evidence type="ECO:0000256" key="1">
    <source>
        <dbReference type="ARBA" id="ARBA00004141"/>
    </source>
</evidence>
<feature type="transmembrane region" description="Helical" evidence="5">
    <location>
        <begin position="265"/>
        <end position="284"/>
    </location>
</feature>
<keyword evidence="8" id="KW-1185">Reference proteome</keyword>
<dbReference type="OrthoDB" id="5291781at2"/>
<protein>
    <recommendedName>
        <fullName evidence="6">O-antigen ligase-related domain-containing protein</fullName>
    </recommendedName>
</protein>
<feature type="transmembrane region" description="Helical" evidence="5">
    <location>
        <begin position="141"/>
        <end position="159"/>
    </location>
</feature>
<feature type="transmembrane region" description="Helical" evidence="5">
    <location>
        <begin position="110"/>
        <end position="129"/>
    </location>
</feature>
<feature type="transmembrane region" description="Helical" evidence="5">
    <location>
        <begin position="7"/>
        <end position="25"/>
    </location>
</feature>
<proteinExistence type="predicted"/>
<evidence type="ECO:0000256" key="5">
    <source>
        <dbReference type="SAM" id="Phobius"/>
    </source>
</evidence>
<dbReference type="InterPro" id="IPR007016">
    <property type="entry name" value="O-antigen_ligase-rel_domated"/>
</dbReference>
<evidence type="ECO:0000313" key="7">
    <source>
        <dbReference type="EMBL" id="APJ02978.1"/>
    </source>
</evidence>
<gene>
    <name evidence="7" type="ORF">AXG55_03230</name>
</gene>
<keyword evidence="2 5" id="KW-0812">Transmembrane</keyword>
<feature type="transmembrane region" description="Helical" evidence="5">
    <location>
        <begin position="31"/>
        <end position="53"/>
    </location>
</feature>
<evidence type="ECO:0000256" key="3">
    <source>
        <dbReference type="ARBA" id="ARBA00022989"/>
    </source>
</evidence>
<reference evidence="7 8" key="1">
    <citation type="submission" date="2016-10" db="EMBL/GenBank/DDBJ databases">
        <title>Silvanigrella aquatica sp. nov., isolated from a freshwater lake located in the Black Forest, Germany, description of Silvanigrellaceae fam. nov., Silvanigrellales ord. nov., reclassification of the order Bdellovibrionales in the class Oligoflexia, reclassification of the families Bacteriovoracaceae and Halobacteriovoraceae in the new order Bacteriovoracales ord. nov., and reclassification of the family Pseudobacteriovoracaceae in the order Oligoflexiales.</title>
        <authorList>
            <person name="Hahn M.W."/>
            <person name="Schmidt J."/>
            <person name="Koll U."/>
            <person name="Rohde M."/>
            <person name="Verbag S."/>
            <person name="Pitt A."/>
            <person name="Nakai R."/>
            <person name="Naganuma T."/>
            <person name="Lang E."/>
        </authorList>
    </citation>
    <scope>NUCLEOTIDE SEQUENCE [LARGE SCALE GENOMIC DNA]</scope>
    <source>
        <strain evidence="7 8">MWH-Nonnen-W8red</strain>
    </source>
</reference>
<sequence length="654" mass="75569">MSVVHKISNYIFVMNLFFSFVFIRLPDIINFSILRFGIYLIFLMGCIFGIISCYKTNKKITFSLLFFIFSIVIHAFSNFYQPSLKQNVSIQNYILNGIITSDFIFTQTRLYMIFFVFFIFPAISFFNYISKDGSSKKIIKIFYYCLSLCVVINCFTFFYQGLFNINFLSQGSGTSLGANRPPGLLDDSGAASFFLAIFGFTYFSSIFLKSISNKYKFFNFLIFILCLVSGLLNNSRSFFLGLFLSVFILIVIKLIIEIKNKRYKLILLITSTSLLILIITKIVTNYKNNNSSIYRINNELKRIGLNGDLFNIYSVLDFQRASHLQIMWENIKENFFMGTGLGSFAINFYNQINKLKFETPVILDIATNSIFSIISDLGFIGLSVISFCTLLYIKYAINFIKNKHSLDFYAIFILYIIPILGTIPFFIVSNVFYMFIYPSLSYISCLIIAPWIVNYTRSNHFQNNFFSLFFYLCSIYLIIVSLILAITAPPVPLFKWKERGTAQVPMPLGILPQPEGQTEKKKIYFSDLLNDILGGNSLLIKPLDGDVGQWFKPQTEIIVVNPTFRIFVGPETRHFPVKVSVQFYSKEREKSEENLTLQQPTWVNLTVPKQKTFESCFDDVSMTAFCYYHISVIPAWEPSLFKSIGFYIENQYIK</sequence>
<dbReference type="STRING" id="1915309.AXG55_03230"/>
<feature type="transmembrane region" description="Helical" evidence="5">
    <location>
        <begin position="405"/>
        <end position="428"/>
    </location>
</feature>
<accession>A0A1L4CYF2</accession>
<dbReference type="InterPro" id="IPR051533">
    <property type="entry name" value="WaaL-like"/>
</dbReference>
<keyword evidence="3 5" id="KW-1133">Transmembrane helix</keyword>
<feature type="transmembrane region" description="Helical" evidence="5">
    <location>
        <begin position="434"/>
        <end position="453"/>
    </location>
</feature>
<feature type="domain" description="O-antigen ligase-related" evidence="6">
    <location>
        <begin position="222"/>
        <end position="384"/>
    </location>
</feature>
<feature type="transmembrane region" description="Helical" evidence="5">
    <location>
        <begin position="238"/>
        <end position="256"/>
    </location>
</feature>
<dbReference type="PANTHER" id="PTHR37422">
    <property type="entry name" value="TEICHURONIC ACID BIOSYNTHESIS PROTEIN TUAE"/>
    <property type="match status" value="1"/>
</dbReference>
<feature type="transmembrane region" description="Helical" evidence="5">
    <location>
        <begin position="370"/>
        <end position="393"/>
    </location>
</feature>
<keyword evidence="4 5" id="KW-0472">Membrane</keyword>
<feature type="transmembrane region" description="Helical" evidence="5">
    <location>
        <begin position="189"/>
        <end position="208"/>
    </location>
</feature>
<evidence type="ECO:0000256" key="2">
    <source>
        <dbReference type="ARBA" id="ARBA00022692"/>
    </source>
</evidence>
<dbReference type="PANTHER" id="PTHR37422:SF17">
    <property type="entry name" value="O-ANTIGEN LIGASE"/>
    <property type="match status" value="1"/>
</dbReference>
<organism evidence="7 8">
    <name type="scientific">Silvanigrella aquatica</name>
    <dbReference type="NCBI Taxonomy" id="1915309"/>
    <lineage>
        <taxon>Bacteria</taxon>
        <taxon>Pseudomonadati</taxon>
        <taxon>Bdellovibrionota</taxon>
        <taxon>Oligoflexia</taxon>
        <taxon>Silvanigrellales</taxon>
        <taxon>Silvanigrellaceae</taxon>
        <taxon>Silvanigrella</taxon>
    </lineage>
</organism>
<dbReference type="Proteomes" id="UP000184731">
    <property type="component" value="Chromosome"/>
</dbReference>
<comment type="subcellular location">
    <subcellularLocation>
        <location evidence="1">Membrane</location>
        <topology evidence="1">Multi-pass membrane protein</topology>
    </subcellularLocation>
</comment>